<dbReference type="EMBL" id="JAUYZG010000015">
    <property type="protein sequence ID" value="KAK2887749.1"/>
    <property type="molecule type" value="Genomic_DNA"/>
</dbReference>
<proteinExistence type="predicted"/>
<evidence type="ECO:0000313" key="3">
    <source>
        <dbReference type="Proteomes" id="UP001187343"/>
    </source>
</evidence>
<sequence length="228" mass="25328">MAFSAWLLIPLLAFFWLGADCLTVEGQNGSQIFLPCNLSHRKVSDILLTFGHFKAYGVKQHIHFRDRVDRNGSCNFILKDLKTTDAGKYTSTVKAEGYTYNNYYDVHINVKLAGQKGKELVLDCLPHETERVEHSTNTGSTRVWKYKEGVLTNRLTDKNGYLIIKNFTSDDTGTYRALNSTGGVLVTWTVTESMNGPSSEQSSGSSVTRVSWSVALLVASFVSVGLQI</sequence>
<keyword evidence="3" id="KW-1185">Reference proteome</keyword>
<organism evidence="2 3">
    <name type="scientific">Cirrhinus molitorella</name>
    <name type="common">mud carp</name>
    <dbReference type="NCBI Taxonomy" id="172907"/>
    <lineage>
        <taxon>Eukaryota</taxon>
        <taxon>Metazoa</taxon>
        <taxon>Chordata</taxon>
        <taxon>Craniata</taxon>
        <taxon>Vertebrata</taxon>
        <taxon>Euteleostomi</taxon>
        <taxon>Actinopterygii</taxon>
        <taxon>Neopterygii</taxon>
        <taxon>Teleostei</taxon>
        <taxon>Ostariophysi</taxon>
        <taxon>Cypriniformes</taxon>
        <taxon>Cyprinidae</taxon>
        <taxon>Labeoninae</taxon>
        <taxon>Labeonini</taxon>
        <taxon>Cirrhinus</taxon>
    </lineage>
</organism>
<reference evidence="2" key="1">
    <citation type="submission" date="2023-08" db="EMBL/GenBank/DDBJ databases">
        <title>Chromosome-level Genome Assembly of mud carp (Cirrhinus molitorella).</title>
        <authorList>
            <person name="Liu H."/>
        </authorList>
    </citation>
    <scope>NUCLEOTIDE SEQUENCE</scope>
    <source>
        <strain evidence="2">Prfri</strain>
        <tissue evidence="2">Muscle</tissue>
    </source>
</reference>
<feature type="signal peptide" evidence="1">
    <location>
        <begin position="1"/>
        <end position="21"/>
    </location>
</feature>
<comment type="caution">
    <text evidence="2">The sequence shown here is derived from an EMBL/GenBank/DDBJ whole genome shotgun (WGS) entry which is preliminary data.</text>
</comment>
<dbReference type="AlphaFoldDB" id="A0AA88TJC2"/>
<gene>
    <name evidence="2" type="ORF">Q8A67_015977</name>
</gene>
<accession>A0AA88TJC2</accession>
<evidence type="ECO:0000256" key="1">
    <source>
        <dbReference type="SAM" id="SignalP"/>
    </source>
</evidence>
<dbReference type="InterPro" id="IPR013783">
    <property type="entry name" value="Ig-like_fold"/>
</dbReference>
<dbReference type="Gene3D" id="2.60.40.10">
    <property type="entry name" value="Immunoglobulins"/>
    <property type="match status" value="1"/>
</dbReference>
<evidence type="ECO:0000313" key="2">
    <source>
        <dbReference type="EMBL" id="KAK2887749.1"/>
    </source>
</evidence>
<feature type="chain" id="PRO_5041726185" evidence="1">
    <location>
        <begin position="22"/>
        <end position="228"/>
    </location>
</feature>
<keyword evidence="1" id="KW-0732">Signal</keyword>
<protein>
    <submittedName>
        <fullName evidence="2">Uncharacterized protein</fullName>
    </submittedName>
</protein>
<dbReference type="Proteomes" id="UP001187343">
    <property type="component" value="Unassembled WGS sequence"/>
</dbReference>
<name>A0AA88TJC2_9TELE</name>